<protein>
    <submittedName>
        <fullName evidence="1">YkuJ family protein</fullName>
    </submittedName>
</protein>
<evidence type="ECO:0000313" key="1">
    <source>
        <dbReference type="EMBL" id="MFD2679852.1"/>
    </source>
</evidence>
<accession>A0ABW5RQF1</accession>
<dbReference type="Pfam" id="PF08796">
    <property type="entry name" value="DUF1797"/>
    <property type="match status" value="1"/>
</dbReference>
<sequence length="85" mass="10061">MSQLLGIIQRLKSLQEQAEQGETQQRFFEWNGQKVCEVKYIPKQDTFEIEVPQDKQKGKIFPFDNIDITAIEIYELLQEADQTRK</sequence>
<evidence type="ECO:0000313" key="2">
    <source>
        <dbReference type="Proteomes" id="UP001597506"/>
    </source>
</evidence>
<dbReference type="PIRSF" id="PIRSF037356">
    <property type="entry name" value="DUF1797"/>
    <property type="match status" value="1"/>
</dbReference>
<organism evidence="1 2">
    <name type="scientific">Bacillus seohaeanensis</name>
    <dbReference type="NCBI Taxonomy" id="284580"/>
    <lineage>
        <taxon>Bacteria</taxon>
        <taxon>Bacillati</taxon>
        <taxon>Bacillota</taxon>
        <taxon>Bacilli</taxon>
        <taxon>Bacillales</taxon>
        <taxon>Bacillaceae</taxon>
        <taxon>Bacillus</taxon>
    </lineage>
</organism>
<dbReference type="SUPFAM" id="SSF143567">
    <property type="entry name" value="YkuJ-like"/>
    <property type="match status" value="1"/>
</dbReference>
<dbReference type="InterPro" id="IPR014904">
    <property type="entry name" value="YkuJ-like"/>
</dbReference>
<dbReference type="InterPro" id="IPR038073">
    <property type="entry name" value="YkuJ-like_sf"/>
</dbReference>
<keyword evidence="2" id="KW-1185">Reference proteome</keyword>
<comment type="caution">
    <text evidence="1">The sequence shown here is derived from an EMBL/GenBank/DDBJ whole genome shotgun (WGS) entry which is preliminary data.</text>
</comment>
<dbReference type="EMBL" id="JBHUMF010000008">
    <property type="protein sequence ID" value="MFD2679852.1"/>
    <property type="molecule type" value="Genomic_DNA"/>
</dbReference>
<gene>
    <name evidence="1" type="ORF">ACFSUL_03700</name>
</gene>
<dbReference type="RefSeq" id="WP_377932814.1">
    <property type="nucleotide sequence ID" value="NZ_JBHUMF010000008.1"/>
</dbReference>
<dbReference type="Proteomes" id="UP001597506">
    <property type="component" value="Unassembled WGS sequence"/>
</dbReference>
<name>A0ABW5RQF1_9BACI</name>
<dbReference type="Gene3D" id="3.30.720.20">
    <property type="entry name" value="Protein of unknown function DUF1797"/>
    <property type="match status" value="1"/>
</dbReference>
<reference evidence="2" key="1">
    <citation type="journal article" date="2019" name="Int. J. Syst. Evol. Microbiol.">
        <title>The Global Catalogue of Microorganisms (GCM) 10K type strain sequencing project: providing services to taxonomists for standard genome sequencing and annotation.</title>
        <authorList>
            <consortium name="The Broad Institute Genomics Platform"/>
            <consortium name="The Broad Institute Genome Sequencing Center for Infectious Disease"/>
            <person name="Wu L."/>
            <person name="Ma J."/>
        </authorList>
    </citation>
    <scope>NUCLEOTIDE SEQUENCE [LARGE SCALE GENOMIC DNA]</scope>
    <source>
        <strain evidence="2">KCTC 3913</strain>
    </source>
</reference>
<proteinExistence type="predicted"/>